<dbReference type="EMBL" id="CP090978">
    <property type="protein sequence ID" value="UJF32784.1"/>
    <property type="molecule type" value="Genomic_DNA"/>
</dbReference>
<proteinExistence type="predicted"/>
<gene>
    <name evidence="1" type="ORF">L0M14_24890</name>
</gene>
<accession>A0ABY3SHS8</accession>
<keyword evidence="2" id="KW-1185">Reference proteome</keyword>
<evidence type="ECO:0000313" key="1">
    <source>
        <dbReference type="EMBL" id="UJF32784.1"/>
    </source>
</evidence>
<dbReference type="Proteomes" id="UP001649230">
    <property type="component" value="Chromosome"/>
</dbReference>
<dbReference type="RefSeq" id="WP_235119127.1">
    <property type="nucleotide sequence ID" value="NZ_CP090978.1"/>
</dbReference>
<evidence type="ECO:0000313" key="2">
    <source>
        <dbReference type="Proteomes" id="UP001649230"/>
    </source>
</evidence>
<reference evidence="1 2" key="1">
    <citation type="journal article" date="2024" name="Int. J. Syst. Evol. Microbiol.">
        <title>Paenibacillus hexagrammi sp. nov., a novel bacterium isolated from the gut content of Hexagrammos agrammus.</title>
        <authorList>
            <person name="Jung H.K."/>
            <person name="Kim D.G."/>
            <person name="Zin H."/>
            <person name="Park J."/>
            <person name="Jung H."/>
            <person name="Kim Y.O."/>
            <person name="Kong H.J."/>
            <person name="Kim J.W."/>
            <person name="Kim Y.S."/>
        </authorList>
    </citation>
    <scope>NUCLEOTIDE SEQUENCE [LARGE SCALE GENOMIC DNA]</scope>
    <source>
        <strain evidence="1 2">YPD9-1</strain>
    </source>
</reference>
<organism evidence="1 2">
    <name type="scientific">Paenibacillus hexagrammi</name>
    <dbReference type="NCBI Taxonomy" id="2908839"/>
    <lineage>
        <taxon>Bacteria</taxon>
        <taxon>Bacillati</taxon>
        <taxon>Bacillota</taxon>
        <taxon>Bacilli</taxon>
        <taxon>Bacillales</taxon>
        <taxon>Paenibacillaceae</taxon>
        <taxon>Paenibacillus</taxon>
    </lineage>
</organism>
<protein>
    <recommendedName>
        <fullName evidence="3">Glycosyltransferase subfamily 4-like N-terminal domain-containing protein</fullName>
    </recommendedName>
</protein>
<evidence type="ECO:0008006" key="3">
    <source>
        <dbReference type="Google" id="ProtNLM"/>
    </source>
</evidence>
<sequence>MTTRILNLDGHNFKDFPLGGQLNFQRILLSQRYEGVEFSLAGLSSDPNEIPGSWHTRMIHDNAYSFFSLGALSRKPTKQRIPISLRYTWGAAYYKAKLLHYDPELVLYAHNPEVLIPFLKEKHKMIYHVHGTPLHKAANSKYSWFQSGIAGKLYMSIIERVFQRADHIIWSSRSGLEEASAFFLT</sequence>
<name>A0ABY3SHS8_9BACL</name>